<keyword evidence="3" id="KW-1185">Reference proteome</keyword>
<evidence type="ECO:0000313" key="3">
    <source>
        <dbReference type="Proteomes" id="UP000555411"/>
    </source>
</evidence>
<dbReference type="Gene3D" id="3.10.620.30">
    <property type="match status" value="1"/>
</dbReference>
<keyword evidence="1" id="KW-0732">Signal</keyword>
<evidence type="ECO:0000256" key="1">
    <source>
        <dbReference type="SAM" id="SignalP"/>
    </source>
</evidence>
<dbReference type="Proteomes" id="UP000555411">
    <property type="component" value="Unassembled WGS sequence"/>
</dbReference>
<dbReference type="EMBL" id="JACLQD010000001">
    <property type="protein sequence ID" value="MBC2834486.1"/>
    <property type="molecule type" value="Genomic_DNA"/>
</dbReference>
<organism evidence="2 3">
    <name type="scientific">Paragemmobacter straminiformis</name>
    <dbReference type="NCBI Taxonomy" id="2045119"/>
    <lineage>
        <taxon>Bacteria</taxon>
        <taxon>Pseudomonadati</taxon>
        <taxon>Pseudomonadota</taxon>
        <taxon>Alphaproteobacteria</taxon>
        <taxon>Rhodobacterales</taxon>
        <taxon>Paracoccaceae</taxon>
        <taxon>Paragemmobacter</taxon>
    </lineage>
</organism>
<dbReference type="AlphaFoldDB" id="A0A842I4A4"/>
<feature type="signal peptide" evidence="1">
    <location>
        <begin position="1"/>
        <end position="21"/>
    </location>
</feature>
<proteinExistence type="predicted"/>
<sequence>MPSLSLCFRLACIALLSPLGAAPLAARDNPFPQIMNWFMPQSNIMKRDFGSIATCGALQSSYDANEWPHGTSIESLQEIDNRLKKRVFFRPDPGADTWTPLTAAVIEGKRKPAADCDDVAVTSAQLAVCAGFPSSRLGLLVTQLPTRQSELHIVAFYSDTDTGVWVFGDTMGKPRALSRIGQNLHYYAFIDDITHWWALRDPKTGRVLTSSLATSSIPDEFARPLDLEGGSCPAQDPS</sequence>
<feature type="chain" id="PRO_5032332066" description="Transglutaminase-like cysteine proteinase BTLCP" evidence="1">
    <location>
        <begin position="22"/>
        <end position="238"/>
    </location>
</feature>
<gene>
    <name evidence="2" type="ORF">H7F16_03145</name>
</gene>
<comment type="caution">
    <text evidence="2">The sequence shown here is derived from an EMBL/GenBank/DDBJ whole genome shotgun (WGS) entry which is preliminary data.</text>
</comment>
<accession>A0A842I4A4</accession>
<evidence type="ECO:0000313" key="2">
    <source>
        <dbReference type="EMBL" id="MBC2834486.1"/>
    </source>
</evidence>
<reference evidence="2 3" key="1">
    <citation type="journal article" date="2017" name="Int. J. Syst. Evol. Microbiol.">
        <title>Gemmobacter straminiformis sp. nov., isolated from an artificial fountain.</title>
        <authorList>
            <person name="Kang J.Y."/>
            <person name="Kim M.J."/>
            <person name="Chun J."/>
            <person name="Son K.P."/>
            <person name="Jahng K.Y."/>
        </authorList>
    </citation>
    <scope>NUCLEOTIDE SEQUENCE [LARGE SCALE GENOMIC DNA]</scope>
    <source>
        <strain evidence="2 3">CAM-8</strain>
    </source>
</reference>
<protein>
    <recommendedName>
        <fullName evidence="4">Transglutaminase-like cysteine proteinase BTLCP</fullName>
    </recommendedName>
</protein>
<name>A0A842I4A4_9RHOB</name>
<evidence type="ECO:0008006" key="4">
    <source>
        <dbReference type="Google" id="ProtNLM"/>
    </source>
</evidence>